<feature type="region of interest" description="Disordered" evidence="5">
    <location>
        <begin position="1"/>
        <end position="26"/>
    </location>
</feature>
<feature type="compositionally biased region" description="Basic and acidic residues" evidence="5">
    <location>
        <begin position="1"/>
        <end position="10"/>
    </location>
</feature>
<dbReference type="GO" id="GO:0005634">
    <property type="term" value="C:nucleus"/>
    <property type="evidence" value="ECO:0007669"/>
    <property type="project" value="UniProtKB-SubCell"/>
</dbReference>
<dbReference type="GO" id="GO:0006351">
    <property type="term" value="P:DNA-templated transcription"/>
    <property type="evidence" value="ECO:0007669"/>
    <property type="project" value="InterPro"/>
</dbReference>
<evidence type="ECO:0000313" key="7">
    <source>
        <dbReference type="EMBL" id="TDL16809.1"/>
    </source>
</evidence>
<keyword evidence="2" id="KW-0479">Metal-binding</keyword>
<comment type="subcellular location">
    <subcellularLocation>
        <location evidence="1">Nucleus</location>
    </subcellularLocation>
</comment>
<feature type="region of interest" description="Disordered" evidence="5">
    <location>
        <begin position="262"/>
        <end position="286"/>
    </location>
</feature>
<evidence type="ECO:0000256" key="3">
    <source>
        <dbReference type="ARBA" id="ARBA00023242"/>
    </source>
</evidence>
<evidence type="ECO:0000259" key="6">
    <source>
        <dbReference type="PROSITE" id="PS50048"/>
    </source>
</evidence>
<sequence>MPVDLSGKDKRAARRVRSISDDRHREQELKRSRGELACAECNRLKTRCDRKVPCSSCVRRGCQSICPNGTLASGQGNRFVLADTEQLHRKLVDMSERIRQLEDALEIETARSPDRHPLLRDELLAVKRGIGVYEAMAEGHEISDIFDHFGTLTISDDGASRFIGPSGGSESLLTKEVIREEDLAAQSPSPVSASSQTSIVWSFTPTSCITESAMSATAGRLPTWDRAWSLCKAYLEQTSWHVRVVQQKQLIDELLTPIYNRRSEQSAASSSQVASSSRMPPPPPPLPPPNVPAFALRVNNMALLFMVFAMGALADLSLPPYSDEAQQYYEIATSIVNLETASQCPSITMVQVLGMMTQYCALSDRMSTLERGFSLSNFAAIMATSIGLHRDAARWQLDPASSERRRHVFWQIFTMQAWQGLACGRPMMFTLRSTDCEFPEDEGQIIDEQGNVQVGCWRWMYQFAKDILYPVNELACSAGPVKYADILEMDRKTREFAIPKNLQIPPGGSSWENEGSLVVMQRLVPVVWRDISMLYIHRSYFAKALIDHPHNPLRSPFAASFLSAYRCSLALLKVVREHFEMNPDFMIRSWMLWKHVFSALIIVGTIVIRGPNSSLAPAALVELTLGVGFFGKAAEYAQWAKRAFNVLSGVREKAFNTYSQYRGEDPSTAGASASGAGAGSGSATPTLLPPEKWGDEPPVFTETRQIEHAPVMGRSSQSPPSAIASGSGSGSHLAAPTLQSPFTETTPRSPNKSLPNVPVPPPNPMHLYSQTPYPPQASTSRSAIAIPPPPPIAVHKPELSAFYDPHRTSANPVPISYTSSTFESESAEKSTSPISPHQYDNSGMLPQGYYIPYQQEASSSTSGYSNMINMPPGGMDHPHMQMPPQPVASTSTDVYHHQAVDPNTVVEPHMELDMDSAWASFLRDSAGIPPGYN</sequence>
<keyword evidence="8" id="KW-1185">Reference proteome</keyword>
<reference evidence="7 8" key="1">
    <citation type="submission" date="2018-06" db="EMBL/GenBank/DDBJ databases">
        <title>A transcriptomic atlas of mushroom development highlights an independent origin of complex multicellularity.</title>
        <authorList>
            <consortium name="DOE Joint Genome Institute"/>
            <person name="Krizsan K."/>
            <person name="Almasi E."/>
            <person name="Merenyi Z."/>
            <person name="Sahu N."/>
            <person name="Viragh M."/>
            <person name="Koszo T."/>
            <person name="Mondo S."/>
            <person name="Kiss B."/>
            <person name="Balint B."/>
            <person name="Kues U."/>
            <person name="Barry K."/>
            <person name="Hegedus J.C."/>
            <person name="Henrissat B."/>
            <person name="Johnson J."/>
            <person name="Lipzen A."/>
            <person name="Ohm R."/>
            <person name="Nagy I."/>
            <person name="Pangilinan J."/>
            <person name="Yan J."/>
            <person name="Xiong Y."/>
            <person name="Grigoriev I.V."/>
            <person name="Hibbett D.S."/>
            <person name="Nagy L.G."/>
        </authorList>
    </citation>
    <scope>NUCLEOTIDE SEQUENCE [LARGE SCALE GENOMIC DNA]</scope>
    <source>
        <strain evidence="7 8">SZMC22713</strain>
    </source>
</reference>
<dbReference type="InterPro" id="IPR001138">
    <property type="entry name" value="Zn2Cys6_DnaBD"/>
</dbReference>
<dbReference type="Pfam" id="PF04082">
    <property type="entry name" value="Fungal_trans"/>
    <property type="match status" value="1"/>
</dbReference>
<dbReference type="SUPFAM" id="SSF57701">
    <property type="entry name" value="Zn2/Cys6 DNA-binding domain"/>
    <property type="match status" value="1"/>
</dbReference>
<dbReference type="SMART" id="SM00906">
    <property type="entry name" value="Fungal_trans"/>
    <property type="match status" value="1"/>
</dbReference>
<keyword evidence="4" id="KW-0175">Coiled coil</keyword>
<dbReference type="GO" id="GO:0008270">
    <property type="term" value="F:zinc ion binding"/>
    <property type="evidence" value="ECO:0007669"/>
    <property type="project" value="InterPro"/>
</dbReference>
<dbReference type="InterPro" id="IPR050613">
    <property type="entry name" value="Sec_Metabolite_Reg"/>
</dbReference>
<dbReference type="GO" id="GO:0000981">
    <property type="term" value="F:DNA-binding transcription factor activity, RNA polymerase II-specific"/>
    <property type="evidence" value="ECO:0007669"/>
    <property type="project" value="InterPro"/>
</dbReference>
<dbReference type="CDD" id="cd12148">
    <property type="entry name" value="fungal_TF_MHR"/>
    <property type="match status" value="1"/>
</dbReference>
<feature type="compositionally biased region" description="Low complexity" evidence="5">
    <location>
        <begin position="715"/>
        <end position="736"/>
    </location>
</feature>
<dbReference type="PANTHER" id="PTHR31001">
    <property type="entry name" value="UNCHARACTERIZED TRANSCRIPTIONAL REGULATORY PROTEIN"/>
    <property type="match status" value="1"/>
</dbReference>
<evidence type="ECO:0000256" key="2">
    <source>
        <dbReference type="ARBA" id="ARBA00022723"/>
    </source>
</evidence>
<proteinExistence type="predicted"/>
<dbReference type="PROSITE" id="PS50048">
    <property type="entry name" value="ZN2_CY6_FUNGAL_2"/>
    <property type="match status" value="1"/>
</dbReference>
<dbReference type="SMART" id="SM00066">
    <property type="entry name" value="GAL4"/>
    <property type="match status" value="1"/>
</dbReference>
<keyword evidence="3" id="KW-0539">Nucleus</keyword>
<evidence type="ECO:0000256" key="5">
    <source>
        <dbReference type="SAM" id="MobiDB-lite"/>
    </source>
</evidence>
<dbReference type="PANTHER" id="PTHR31001:SF56">
    <property type="entry name" value="ZN(2)-C6 FUNGAL-TYPE DOMAIN-CONTAINING PROTEIN"/>
    <property type="match status" value="1"/>
</dbReference>
<feature type="compositionally biased region" description="Polar residues" evidence="5">
    <location>
        <begin position="768"/>
        <end position="782"/>
    </location>
</feature>
<dbReference type="GO" id="GO:0003677">
    <property type="term" value="F:DNA binding"/>
    <property type="evidence" value="ECO:0007669"/>
    <property type="project" value="InterPro"/>
</dbReference>
<feature type="compositionally biased region" description="Polar residues" evidence="5">
    <location>
        <begin position="737"/>
        <end position="754"/>
    </location>
</feature>
<feature type="domain" description="Zn(2)-C6 fungal-type" evidence="6">
    <location>
        <begin position="37"/>
        <end position="66"/>
    </location>
</feature>
<dbReference type="STRING" id="50990.A0A4Y7PQH6"/>
<dbReference type="Proteomes" id="UP000294933">
    <property type="component" value="Unassembled WGS sequence"/>
</dbReference>
<gene>
    <name evidence="7" type="ORF">BD410DRAFT_794903</name>
</gene>
<feature type="region of interest" description="Disordered" evidence="5">
    <location>
        <begin position="710"/>
        <end position="788"/>
    </location>
</feature>
<dbReference type="Gene3D" id="4.10.240.10">
    <property type="entry name" value="Zn(2)-C6 fungal-type DNA-binding domain"/>
    <property type="match status" value="1"/>
</dbReference>
<dbReference type="EMBL" id="ML170234">
    <property type="protein sequence ID" value="TDL16809.1"/>
    <property type="molecule type" value="Genomic_DNA"/>
</dbReference>
<dbReference type="AlphaFoldDB" id="A0A4Y7PQH6"/>
<dbReference type="VEuPathDB" id="FungiDB:BD410DRAFT_794903"/>
<dbReference type="InterPro" id="IPR007219">
    <property type="entry name" value="XnlR_reg_dom"/>
</dbReference>
<feature type="compositionally biased region" description="Low complexity" evidence="5">
    <location>
        <begin position="265"/>
        <end position="278"/>
    </location>
</feature>
<evidence type="ECO:0000256" key="1">
    <source>
        <dbReference type="ARBA" id="ARBA00004123"/>
    </source>
</evidence>
<feature type="region of interest" description="Disordered" evidence="5">
    <location>
        <begin position="661"/>
        <end position="698"/>
    </location>
</feature>
<dbReference type="OrthoDB" id="1747771at2759"/>
<feature type="region of interest" description="Disordered" evidence="5">
    <location>
        <begin position="819"/>
        <end position="840"/>
    </location>
</feature>
<organism evidence="7 8">
    <name type="scientific">Rickenella mellea</name>
    <dbReference type="NCBI Taxonomy" id="50990"/>
    <lineage>
        <taxon>Eukaryota</taxon>
        <taxon>Fungi</taxon>
        <taxon>Dikarya</taxon>
        <taxon>Basidiomycota</taxon>
        <taxon>Agaricomycotina</taxon>
        <taxon>Agaricomycetes</taxon>
        <taxon>Hymenochaetales</taxon>
        <taxon>Rickenellaceae</taxon>
        <taxon>Rickenella</taxon>
    </lineage>
</organism>
<feature type="coiled-coil region" evidence="4">
    <location>
        <begin position="84"/>
        <end position="111"/>
    </location>
</feature>
<dbReference type="InterPro" id="IPR036864">
    <property type="entry name" value="Zn2-C6_fun-type_DNA-bd_sf"/>
</dbReference>
<evidence type="ECO:0000313" key="8">
    <source>
        <dbReference type="Proteomes" id="UP000294933"/>
    </source>
</evidence>
<accession>A0A4Y7PQH6</accession>
<name>A0A4Y7PQH6_9AGAM</name>
<protein>
    <recommendedName>
        <fullName evidence="6">Zn(2)-C6 fungal-type domain-containing protein</fullName>
    </recommendedName>
</protein>
<evidence type="ECO:0000256" key="4">
    <source>
        <dbReference type="SAM" id="Coils"/>
    </source>
</evidence>